<proteinExistence type="predicted"/>
<evidence type="ECO:0000313" key="1">
    <source>
        <dbReference type="EMBL" id="RCK59407.1"/>
    </source>
</evidence>
<gene>
    <name evidence="1" type="ORF">Cantr_07551</name>
</gene>
<dbReference type="STRING" id="5486.A0A367Y0M9"/>
<dbReference type="PANTHER" id="PTHR36166:SF1">
    <property type="entry name" value="SRPBCC DOMAIN-CONTAINING PROTEIN"/>
    <property type="match status" value="1"/>
</dbReference>
<evidence type="ECO:0000313" key="2">
    <source>
        <dbReference type="Proteomes" id="UP000253472"/>
    </source>
</evidence>
<dbReference type="AlphaFoldDB" id="A0A367Y0M9"/>
<dbReference type="OrthoDB" id="509124at2759"/>
<comment type="caution">
    <text evidence="1">The sequence shown here is derived from an EMBL/GenBank/DDBJ whole genome shotgun (WGS) entry which is preliminary data.</text>
</comment>
<dbReference type="InterPro" id="IPR019587">
    <property type="entry name" value="Polyketide_cyclase/dehydratase"/>
</dbReference>
<dbReference type="Gene3D" id="3.30.530.20">
    <property type="match status" value="1"/>
</dbReference>
<dbReference type="SUPFAM" id="SSF55961">
    <property type="entry name" value="Bet v1-like"/>
    <property type="match status" value="1"/>
</dbReference>
<sequence length="154" mass="17816">MARIETNIIINADPKTVRSVFLDYQNFPKWNPFVTSFAKYTNKSDPSLNVGDELQVDLKLKGMNHTSTMYPVILVNTEKEFTWRGRLVSSWLFGGTHLFKFDSIDDDKTVFEQSEEFTGILVSVFWLFGVFGKTKESFIGLNESLKDYIESKKY</sequence>
<dbReference type="Proteomes" id="UP000253472">
    <property type="component" value="Unassembled WGS sequence"/>
</dbReference>
<reference evidence="1 2" key="1">
    <citation type="submission" date="2018-06" db="EMBL/GenBank/DDBJ databases">
        <title>Whole genome sequencing of Candida tropicalis (genome annotated by CSBL at Korea University).</title>
        <authorList>
            <person name="Ahn J."/>
        </authorList>
    </citation>
    <scope>NUCLEOTIDE SEQUENCE [LARGE SCALE GENOMIC DNA]</scope>
    <source>
        <strain evidence="1 2">ATCC 20962</strain>
    </source>
</reference>
<dbReference type="CDD" id="cd07822">
    <property type="entry name" value="SRPBCC_4"/>
    <property type="match status" value="1"/>
</dbReference>
<keyword evidence="2" id="KW-1185">Reference proteome</keyword>
<evidence type="ECO:0008006" key="3">
    <source>
        <dbReference type="Google" id="ProtNLM"/>
    </source>
</evidence>
<dbReference type="InterPro" id="IPR023393">
    <property type="entry name" value="START-like_dom_sf"/>
</dbReference>
<protein>
    <recommendedName>
        <fullName evidence="3">SRPBCC domain-containing protein</fullName>
    </recommendedName>
</protein>
<dbReference type="PANTHER" id="PTHR36166">
    <property type="entry name" value="CHROMOSOME 9, WHOLE GENOME SHOTGUN SEQUENCE"/>
    <property type="match status" value="1"/>
</dbReference>
<accession>A0A367Y0M9</accession>
<organism evidence="1 2">
    <name type="scientific">Candida viswanathii</name>
    <dbReference type="NCBI Taxonomy" id="5486"/>
    <lineage>
        <taxon>Eukaryota</taxon>
        <taxon>Fungi</taxon>
        <taxon>Dikarya</taxon>
        <taxon>Ascomycota</taxon>
        <taxon>Saccharomycotina</taxon>
        <taxon>Pichiomycetes</taxon>
        <taxon>Debaryomycetaceae</taxon>
        <taxon>Candida/Lodderomyces clade</taxon>
        <taxon>Candida</taxon>
    </lineage>
</organism>
<name>A0A367Y0M9_9ASCO</name>
<dbReference type="EMBL" id="QLNQ01000027">
    <property type="protein sequence ID" value="RCK59407.1"/>
    <property type="molecule type" value="Genomic_DNA"/>
</dbReference>
<dbReference type="Pfam" id="PF10604">
    <property type="entry name" value="Polyketide_cyc2"/>
    <property type="match status" value="1"/>
</dbReference>